<dbReference type="GO" id="GO:0016052">
    <property type="term" value="P:carbohydrate catabolic process"/>
    <property type="evidence" value="ECO:0007669"/>
    <property type="project" value="TreeGrafter"/>
</dbReference>
<dbReference type="PROSITE" id="PS51904">
    <property type="entry name" value="GLYCOSYL_HYDROL_F25_2"/>
    <property type="match status" value="1"/>
</dbReference>
<evidence type="ECO:0000313" key="3">
    <source>
        <dbReference type="EMBL" id="TCL43203.1"/>
    </source>
</evidence>
<organism evidence="3 4">
    <name type="scientific">Harryflintia acetispora</name>
    <dbReference type="NCBI Taxonomy" id="1849041"/>
    <lineage>
        <taxon>Bacteria</taxon>
        <taxon>Bacillati</taxon>
        <taxon>Bacillota</taxon>
        <taxon>Clostridia</taxon>
        <taxon>Eubacteriales</taxon>
        <taxon>Oscillospiraceae</taxon>
        <taxon>Harryflintia</taxon>
    </lineage>
</organism>
<dbReference type="GO" id="GO:0009253">
    <property type="term" value="P:peptidoglycan catabolic process"/>
    <property type="evidence" value="ECO:0007669"/>
    <property type="project" value="InterPro"/>
</dbReference>
<dbReference type="SUPFAM" id="SSF51445">
    <property type="entry name" value="(Trans)glycosidases"/>
    <property type="match status" value="1"/>
</dbReference>
<dbReference type="EMBL" id="SLUK01000006">
    <property type="protein sequence ID" value="TCL43203.1"/>
    <property type="molecule type" value="Genomic_DNA"/>
</dbReference>
<reference evidence="3 4" key="1">
    <citation type="submission" date="2019-03" db="EMBL/GenBank/DDBJ databases">
        <title>Genomic Encyclopedia of Type Strains, Phase IV (KMG-IV): sequencing the most valuable type-strain genomes for metagenomic binning, comparative biology and taxonomic classification.</title>
        <authorList>
            <person name="Goeker M."/>
        </authorList>
    </citation>
    <scope>NUCLEOTIDE SEQUENCE [LARGE SCALE GENOMIC DNA]</scope>
    <source>
        <strain evidence="3 4">DSM 100433</strain>
    </source>
</reference>
<accession>A0A9X8Y827</accession>
<proteinExistence type="inferred from homology"/>
<dbReference type="PANTHER" id="PTHR34135">
    <property type="entry name" value="LYSOZYME"/>
    <property type="match status" value="1"/>
</dbReference>
<dbReference type="Pfam" id="PF01183">
    <property type="entry name" value="Glyco_hydro_25"/>
    <property type="match status" value="1"/>
</dbReference>
<evidence type="ECO:0000256" key="2">
    <source>
        <dbReference type="SAM" id="MobiDB-lite"/>
    </source>
</evidence>
<comment type="similarity">
    <text evidence="1">Belongs to the glycosyl hydrolase 25 family.</text>
</comment>
<dbReference type="Gene3D" id="3.20.20.80">
    <property type="entry name" value="Glycosidases"/>
    <property type="match status" value="1"/>
</dbReference>
<sequence>MNKSVFAKCIDVSRWQGDIDWKAVKAAGIDNVMIRCSSWDNSGPCEDPNFKSNISDAYAAGLNVGVYHYSYAANVAEARREAKFVLELLAPYRLQLPVAFDFEDIAAHEPLSKRQATDIVKAFCDLLEGERYYCVLYTFASWMSGKFYDAEIAKYDKWVAHVGVSAPAYSGDYGIWQYSHTGQVAGIKGNVDLNYIYKDYPAIIKAAGLNGYERPKPTPQPEEPDADDWQEAGLDQLAQAGVIDRDEWAGRMDEQVTVGELLGLLGRMTAK</sequence>
<dbReference type="GO" id="GO:0003796">
    <property type="term" value="F:lysozyme activity"/>
    <property type="evidence" value="ECO:0007669"/>
    <property type="project" value="InterPro"/>
</dbReference>
<dbReference type="AlphaFoldDB" id="A0A9X8Y827"/>
<dbReference type="RefSeq" id="WP_132084577.1">
    <property type="nucleotide sequence ID" value="NZ_SLUK01000006.1"/>
</dbReference>
<protein>
    <submittedName>
        <fullName evidence="3">Glycosyl hydrolase family 25</fullName>
    </submittedName>
</protein>
<name>A0A9X8Y827_9FIRM</name>
<evidence type="ECO:0000256" key="1">
    <source>
        <dbReference type="ARBA" id="ARBA00010646"/>
    </source>
</evidence>
<dbReference type="Proteomes" id="UP000294682">
    <property type="component" value="Unassembled WGS sequence"/>
</dbReference>
<feature type="region of interest" description="Disordered" evidence="2">
    <location>
        <begin position="211"/>
        <end position="230"/>
    </location>
</feature>
<dbReference type="InterPro" id="IPR002053">
    <property type="entry name" value="Glyco_hydro_25"/>
</dbReference>
<keyword evidence="3" id="KW-0378">Hydrolase</keyword>
<gene>
    <name evidence="3" type="ORF">EDD78_10663</name>
</gene>
<dbReference type="GO" id="GO:0016998">
    <property type="term" value="P:cell wall macromolecule catabolic process"/>
    <property type="evidence" value="ECO:0007669"/>
    <property type="project" value="InterPro"/>
</dbReference>
<dbReference type="InterPro" id="IPR017853">
    <property type="entry name" value="GH"/>
</dbReference>
<dbReference type="PANTHER" id="PTHR34135:SF2">
    <property type="entry name" value="LYSOZYME"/>
    <property type="match status" value="1"/>
</dbReference>
<dbReference type="CDD" id="cd06414">
    <property type="entry name" value="GH25_LytC-like"/>
    <property type="match status" value="1"/>
</dbReference>
<keyword evidence="4" id="KW-1185">Reference proteome</keyword>
<evidence type="ECO:0000313" key="4">
    <source>
        <dbReference type="Proteomes" id="UP000294682"/>
    </source>
</evidence>
<comment type="caution">
    <text evidence="3">The sequence shown here is derived from an EMBL/GenBank/DDBJ whole genome shotgun (WGS) entry which is preliminary data.</text>
</comment>